<feature type="transmembrane region" description="Helical" evidence="1">
    <location>
        <begin position="12"/>
        <end position="35"/>
    </location>
</feature>
<feature type="transmembrane region" description="Helical" evidence="1">
    <location>
        <begin position="131"/>
        <end position="156"/>
    </location>
</feature>
<reference evidence="2 3" key="1">
    <citation type="submission" date="2020-05" db="EMBL/GenBank/DDBJ databases">
        <title>Identification and distribution of gene clusters putatively required for synthesis of sphingolipid metabolism inhibitors in phylogenetically diverse species of the filamentous fungus Fusarium.</title>
        <authorList>
            <person name="Kim H.-S."/>
            <person name="Busman M."/>
            <person name="Brown D.W."/>
            <person name="Divon H."/>
            <person name="Uhlig S."/>
            <person name="Proctor R.H."/>
        </authorList>
    </citation>
    <scope>NUCLEOTIDE SEQUENCE [LARGE SCALE GENOMIC DNA]</scope>
    <source>
        <strain evidence="2 3">NRRL 20693</strain>
    </source>
</reference>
<comment type="caution">
    <text evidence="2">The sequence shown here is derived from an EMBL/GenBank/DDBJ whole genome shotgun (WGS) entry which is preliminary data.</text>
</comment>
<organism evidence="2 3">
    <name type="scientific">Fusarium heterosporum</name>
    <dbReference type="NCBI Taxonomy" id="42747"/>
    <lineage>
        <taxon>Eukaryota</taxon>
        <taxon>Fungi</taxon>
        <taxon>Dikarya</taxon>
        <taxon>Ascomycota</taxon>
        <taxon>Pezizomycotina</taxon>
        <taxon>Sordariomycetes</taxon>
        <taxon>Hypocreomycetidae</taxon>
        <taxon>Hypocreales</taxon>
        <taxon>Nectriaceae</taxon>
        <taxon>Fusarium</taxon>
        <taxon>Fusarium heterosporum species complex</taxon>
    </lineage>
</organism>
<keyword evidence="3" id="KW-1185">Reference proteome</keyword>
<keyword evidence="1" id="KW-0472">Membrane</keyword>
<feature type="transmembrane region" description="Helical" evidence="1">
    <location>
        <begin position="87"/>
        <end position="111"/>
    </location>
</feature>
<gene>
    <name evidence="2" type="ORF">FHETE_283</name>
</gene>
<evidence type="ECO:0000256" key="1">
    <source>
        <dbReference type="SAM" id="Phobius"/>
    </source>
</evidence>
<proteinExistence type="predicted"/>
<protein>
    <submittedName>
        <fullName evidence="2">Uncharacterized protein</fullName>
    </submittedName>
</protein>
<dbReference type="OrthoDB" id="5044133at2759"/>
<dbReference type="AlphaFoldDB" id="A0A8H5U494"/>
<evidence type="ECO:0000313" key="3">
    <source>
        <dbReference type="Proteomes" id="UP000567885"/>
    </source>
</evidence>
<name>A0A8H5U494_FUSHE</name>
<evidence type="ECO:0000313" key="2">
    <source>
        <dbReference type="EMBL" id="KAF5680895.1"/>
    </source>
</evidence>
<sequence>MSTATSIVKTAIYAIWSFQFGWLLISSICTIFAPPGVDNPIGLIILVLPITFEGFLLFTTASCFPALSPWTRRFNRFFYETRDWAMVLPVCSILWILGVMMIVSMAAIDLISGGGPLTRTIGFINTRVSTVLAYIVYIGGMFTLIPLPFWTLYVGVQACLRVKNLKSPEEVEALGLMAKHDDDDDEWNDLQDNRGD</sequence>
<dbReference type="Proteomes" id="UP000567885">
    <property type="component" value="Unassembled WGS sequence"/>
</dbReference>
<keyword evidence="1" id="KW-0812">Transmembrane</keyword>
<dbReference type="EMBL" id="JAAGWQ010000003">
    <property type="protein sequence ID" value="KAF5680895.1"/>
    <property type="molecule type" value="Genomic_DNA"/>
</dbReference>
<feature type="transmembrane region" description="Helical" evidence="1">
    <location>
        <begin position="41"/>
        <end position="67"/>
    </location>
</feature>
<keyword evidence="1" id="KW-1133">Transmembrane helix</keyword>
<accession>A0A8H5U494</accession>